<accession>A0A9D1NME6</accession>
<sequence length="183" mass="19577">MKKQTLLLGAALAAGVAVAAIDRDAAAQAALKHAGVASLPANALLVTPDYDDGRAVYDVNFQDGKTKFDYEIDANTGAVLKAERKALPTFAAPAPQPAVVPATPVVQAPAGNIAEAEAKAIALAQAGLAEGQISRYRAKFEIDDGVPQWDLEFTANKYKYEYTINAATRAIIDFERERDTWWD</sequence>
<proteinExistence type="predicted"/>
<evidence type="ECO:0000259" key="2">
    <source>
        <dbReference type="Pfam" id="PF03413"/>
    </source>
</evidence>
<dbReference type="Proteomes" id="UP000886845">
    <property type="component" value="Unassembled WGS sequence"/>
</dbReference>
<feature type="domain" description="PepSY" evidence="2">
    <location>
        <begin position="21"/>
        <end position="83"/>
    </location>
</feature>
<feature type="signal peptide" evidence="1">
    <location>
        <begin position="1"/>
        <end position="19"/>
    </location>
</feature>
<evidence type="ECO:0000313" key="4">
    <source>
        <dbReference type="Proteomes" id="UP000886845"/>
    </source>
</evidence>
<evidence type="ECO:0000313" key="3">
    <source>
        <dbReference type="EMBL" id="HIV08645.1"/>
    </source>
</evidence>
<dbReference type="EMBL" id="DVOR01000027">
    <property type="protein sequence ID" value="HIV08645.1"/>
    <property type="molecule type" value="Genomic_DNA"/>
</dbReference>
<dbReference type="AlphaFoldDB" id="A0A9D1NME6"/>
<comment type="caution">
    <text evidence="3">The sequence shown here is derived from an EMBL/GenBank/DDBJ whole genome shotgun (WGS) entry which is preliminary data.</text>
</comment>
<feature type="chain" id="PRO_5038897814" evidence="1">
    <location>
        <begin position="20"/>
        <end position="183"/>
    </location>
</feature>
<dbReference type="InterPro" id="IPR025711">
    <property type="entry name" value="PepSY"/>
</dbReference>
<reference evidence="3" key="2">
    <citation type="journal article" date="2021" name="PeerJ">
        <title>Extensive microbial diversity within the chicken gut microbiome revealed by metagenomics and culture.</title>
        <authorList>
            <person name="Gilroy R."/>
            <person name="Ravi A."/>
            <person name="Getino M."/>
            <person name="Pursley I."/>
            <person name="Horton D.L."/>
            <person name="Alikhan N.F."/>
            <person name="Baker D."/>
            <person name="Gharbi K."/>
            <person name="Hall N."/>
            <person name="Watson M."/>
            <person name="Adriaenssens E.M."/>
            <person name="Foster-Nyarko E."/>
            <person name="Jarju S."/>
            <person name="Secka A."/>
            <person name="Antonio M."/>
            <person name="Oren A."/>
            <person name="Chaudhuri R.R."/>
            <person name="La Ragione R."/>
            <person name="Hildebrand F."/>
            <person name="Pallen M.J."/>
        </authorList>
    </citation>
    <scope>NUCLEOTIDE SEQUENCE</scope>
    <source>
        <strain evidence="3">35461</strain>
    </source>
</reference>
<gene>
    <name evidence="3" type="ORF">IAC79_00830</name>
</gene>
<dbReference type="Pfam" id="PF03413">
    <property type="entry name" value="PepSY"/>
    <property type="match status" value="2"/>
</dbReference>
<name>A0A9D1NME6_9BACT</name>
<reference evidence="3" key="1">
    <citation type="submission" date="2020-10" db="EMBL/GenBank/DDBJ databases">
        <authorList>
            <person name="Gilroy R."/>
        </authorList>
    </citation>
    <scope>NUCLEOTIDE SEQUENCE</scope>
    <source>
        <strain evidence="3">35461</strain>
    </source>
</reference>
<keyword evidence="1" id="KW-0732">Signal</keyword>
<protein>
    <submittedName>
        <fullName evidence="3">PepSY domain-containing protein</fullName>
    </submittedName>
</protein>
<dbReference type="Gene3D" id="3.10.450.40">
    <property type="match status" value="2"/>
</dbReference>
<organism evidence="3 4">
    <name type="scientific">Candidatus Spyradenecus faecavium</name>
    <dbReference type="NCBI Taxonomy" id="2840947"/>
    <lineage>
        <taxon>Bacteria</taxon>
        <taxon>Pseudomonadati</taxon>
        <taxon>Lentisphaerota</taxon>
        <taxon>Lentisphaeria</taxon>
        <taxon>Lentisphaerales</taxon>
        <taxon>Lentisphaeraceae</taxon>
        <taxon>Lentisphaeraceae incertae sedis</taxon>
        <taxon>Candidatus Spyradenecus</taxon>
    </lineage>
</organism>
<feature type="domain" description="PepSY" evidence="2">
    <location>
        <begin position="113"/>
        <end position="173"/>
    </location>
</feature>
<evidence type="ECO:0000256" key="1">
    <source>
        <dbReference type="SAM" id="SignalP"/>
    </source>
</evidence>